<dbReference type="GO" id="GO:0009279">
    <property type="term" value="C:cell outer membrane"/>
    <property type="evidence" value="ECO:0007669"/>
    <property type="project" value="UniProtKB-SubCell"/>
</dbReference>
<proteinExistence type="predicted"/>
<dbReference type="InterPro" id="IPR006690">
    <property type="entry name" value="OMPA-like_CS"/>
</dbReference>
<organism evidence="7 8">
    <name type="scientific">Acinetobacter amyesii</name>
    <dbReference type="NCBI Taxonomy" id="2942470"/>
    <lineage>
        <taxon>Bacteria</taxon>
        <taxon>Pseudomonadati</taxon>
        <taxon>Pseudomonadota</taxon>
        <taxon>Gammaproteobacteria</taxon>
        <taxon>Moraxellales</taxon>
        <taxon>Moraxellaceae</taxon>
        <taxon>Acinetobacter</taxon>
    </lineage>
</organism>
<protein>
    <recommendedName>
        <fullName evidence="6">OmpA-like domain-containing protein</fullName>
    </recommendedName>
</protein>
<comment type="subcellular location">
    <subcellularLocation>
        <location evidence="1">Cell outer membrane</location>
    </subcellularLocation>
</comment>
<accession>A0A1T1H7M4</accession>
<dbReference type="PRINTS" id="PR01021">
    <property type="entry name" value="OMPADOMAIN"/>
</dbReference>
<dbReference type="InterPro" id="IPR036737">
    <property type="entry name" value="OmpA-like_sf"/>
</dbReference>
<keyword evidence="5" id="KW-1133">Transmembrane helix</keyword>
<evidence type="ECO:0000259" key="6">
    <source>
        <dbReference type="PROSITE" id="PS51123"/>
    </source>
</evidence>
<dbReference type="PROSITE" id="PS01068">
    <property type="entry name" value="OMPA_1"/>
    <property type="match status" value="1"/>
</dbReference>
<evidence type="ECO:0000256" key="3">
    <source>
        <dbReference type="ARBA" id="ARBA00023237"/>
    </source>
</evidence>
<gene>
    <name evidence="7" type="ORF">B1202_00730</name>
</gene>
<dbReference type="SUPFAM" id="SSF103088">
    <property type="entry name" value="OmpA-like"/>
    <property type="match status" value="1"/>
</dbReference>
<evidence type="ECO:0000313" key="8">
    <source>
        <dbReference type="Proteomes" id="UP000191160"/>
    </source>
</evidence>
<feature type="transmembrane region" description="Helical" evidence="5">
    <location>
        <begin position="172"/>
        <end position="190"/>
    </location>
</feature>
<sequence length="491" mass="52894">MSIDLLALIKQHVSSIVLDGDTQHLTEKNSAISQFVPVLLNIFRSKPEFIDTFQKQLNPRISDIFSANPTLKDQFLQHLGGGAAPASEIEQTLNHSIAPTLGVLENEAGSSDPVAITHLLDNHADSILAALPQWAVPLLAGLGINTAAGRTLHQAPAVEPTPVIVEEKRSNWLLPIIALLILLGLIAFWFKSCTNKQEPTTSATTVAQPAASQPAHMQFSTGADGQLTNCQIQTGDSNYLEILQQQVKQIFNFNTGCGASSDASYHTQFIDQDTIPTVLQKLKGVPNTTLTWTENQLSILSQNPADAQNLANQIKPLAKNMTVLVQEGVSEQTAVDNSITDAQKALASINPEQVRALDVATALNLQIINFATGSSDIPDVNKSILDQAAALMQRATQVHLTVQGHTDAVGNAEANKTLSQERAQSVVDYLVSKGVDPAQLQAVGYGQEKPVADNSTKEGQFKNRRIEFEVLNTENGKVRDVTSEGVTEKTN</sequence>
<evidence type="ECO:0000256" key="5">
    <source>
        <dbReference type="SAM" id="Phobius"/>
    </source>
</evidence>
<keyword evidence="3" id="KW-0998">Cell outer membrane</keyword>
<dbReference type="PRINTS" id="PR01023">
    <property type="entry name" value="NAFLGMOTY"/>
</dbReference>
<keyword evidence="8" id="KW-1185">Reference proteome</keyword>
<dbReference type="PANTHER" id="PTHR30329">
    <property type="entry name" value="STATOR ELEMENT OF FLAGELLAR MOTOR COMPLEX"/>
    <property type="match status" value="1"/>
</dbReference>
<dbReference type="PANTHER" id="PTHR30329:SF21">
    <property type="entry name" value="LIPOPROTEIN YIAD-RELATED"/>
    <property type="match status" value="1"/>
</dbReference>
<dbReference type="InterPro" id="IPR050330">
    <property type="entry name" value="Bact_OuterMem_StrucFunc"/>
</dbReference>
<evidence type="ECO:0000256" key="4">
    <source>
        <dbReference type="PROSITE-ProRule" id="PRU00473"/>
    </source>
</evidence>
<comment type="caution">
    <text evidence="7">The sequence shown here is derived from an EMBL/GenBank/DDBJ whole genome shotgun (WGS) entry which is preliminary data.</text>
</comment>
<dbReference type="PROSITE" id="PS51123">
    <property type="entry name" value="OMPA_2"/>
    <property type="match status" value="1"/>
</dbReference>
<dbReference type="InterPro" id="IPR006664">
    <property type="entry name" value="OMP_bac"/>
</dbReference>
<keyword evidence="5" id="KW-0812">Transmembrane</keyword>
<dbReference type="AlphaFoldDB" id="A0A1T1H7M4"/>
<evidence type="ECO:0000256" key="2">
    <source>
        <dbReference type="ARBA" id="ARBA00023136"/>
    </source>
</evidence>
<dbReference type="CDD" id="cd07185">
    <property type="entry name" value="OmpA_C-like"/>
    <property type="match status" value="1"/>
</dbReference>
<dbReference type="Gene3D" id="3.30.1330.60">
    <property type="entry name" value="OmpA-like domain"/>
    <property type="match status" value="1"/>
</dbReference>
<feature type="domain" description="OmpA-like" evidence="6">
    <location>
        <begin position="357"/>
        <end position="474"/>
    </location>
</feature>
<dbReference type="EMBL" id="MVKX01000001">
    <property type="protein sequence ID" value="OOV85720.1"/>
    <property type="molecule type" value="Genomic_DNA"/>
</dbReference>
<dbReference type="Pfam" id="PF00691">
    <property type="entry name" value="OmpA"/>
    <property type="match status" value="1"/>
</dbReference>
<dbReference type="RefSeq" id="WP_078188618.1">
    <property type="nucleotide sequence ID" value="NZ_JAMCOZ010000012.1"/>
</dbReference>
<dbReference type="InterPro" id="IPR006665">
    <property type="entry name" value="OmpA-like"/>
</dbReference>
<name>A0A1T1H7M4_9GAMM</name>
<keyword evidence="2 4" id="KW-0472">Membrane</keyword>
<reference evidence="7 8" key="1">
    <citation type="submission" date="2017-02" db="EMBL/GenBank/DDBJ databases">
        <title>Acinetobacter sp. ANC 4945, whole genome shotgun sequencing project.</title>
        <authorList>
            <person name="Radolfova-Krizova L."/>
            <person name="Al Atrouni A."/>
            <person name="Nemec A."/>
        </authorList>
    </citation>
    <scope>NUCLEOTIDE SEQUENCE [LARGE SCALE GENOMIC DNA]</scope>
    <source>
        <strain evidence="7 8">ANC 4945</strain>
    </source>
</reference>
<dbReference type="Proteomes" id="UP000191160">
    <property type="component" value="Unassembled WGS sequence"/>
</dbReference>
<evidence type="ECO:0000256" key="1">
    <source>
        <dbReference type="ARBA" id="ARBA00004442"/>
    </source>
</evidence>
<evidence type="ECO:0000313" key="7">
    <source>
        <dbReference type="EMBL" id="OOV85720.1"/>
    </source>
</evidence>